<dbReference type="CDD" id="cd00118">
    <property type="entry name" value="LysM"/>
    <property type="match status" value="3"/>
</dbReference>
<dbReference type="SUPFAM" id="SSF54106">
    <property type="entry name" value="LysM domain"/>
    <property type="match status" value="3"/>
</dbReference>
<dbReference type="InterPro" id="IPR036779">
    <property type="entry name" value="LysM_dom_sf"/>
</dbReference>
<keyword evidence="3" id="KW-1185">Reference proteome</keyword>
<feature type="domain" description="LysM" evidence="1">
    <location>
        <begin position="78"/>
        <end position="121"/>
    </location>
</feature>
<dbReference type="InterPro" id="IPR009009">
    <property type="entry name" value="RlpA-like_DPBB"/>
</dbReference>
<dbReference type="Gene3D" id="3.10.350.10">
    <property type="entry name" value="LysM domain"/>
    <property type="match status" value="3"/>
</dbReference>
<dbReference type="SUPFAM" id="SSF50685">
    <property type="entry name" value="Barwin-like endoglucanases"/>
    <property type="match status" value="1"/>
</dbReference>
<protein>
    <recommendedName>
        <fullName evidence="1">LysM domain-containing protein</fullName>
    </recommendedName>
</protein>
<organism evidence="2 3">
    <name type="scientific">Fodinibius salipaludis</name>
    <dbReference type="NCBI Taxonomy" id="2032627"/>
    <lineage>
        <taxon>Bacteria</taxon>
        <taxon>Pseudomonadati</taxon>
        <taxon>Balneolota</taxon>
        <taxon>Balneolia</taxon>
        <taxon>Balneolales</taxon>
        <taxon>Balneolaceae</taxon>
        <taxon>Fodinibius</taxon>
    </lineage>
</organism>
<dbReference type="GO" id="GO:0008932">
    <property type="term" value="F:lytic endotransglycosylase activity"/>
    <property type="evidence" value="ECO:0007669"/>
    <property type="project" value="TreeGrafter"/>
</dbReference>
<sequence>MRMMKPLLLFFIVFLGLTTLTLAQSQSHTVKQGETLFSIAQQYDNEVEQIREWNNLRGNELSVGQTLLVSAPSPDSAITHTVQRQETLFSISKQYNVSIAEIKNWNELSTNNLEVGQQLTIYPSEPNNQEQQSLVVENNPQNNSYYTVKSGDSLYKIAQEHDMSVEEIKSLNDLTSNTIRVGQQLTVRGKSSPPPSVADEGIESSPQGKFMVHTVSGETKTLQDLLNKFRMDEQEFRALNPSIDKNRFKDGSEITVLAPPTRTYENPYLMSSGMQDLGSTAVSQYSKNERGNPTTNGELYNPNDLTAAHSNISLGSVIYIENNDNNRGVYVRINDRHSGNGLKLSSAAWQTLNFSDNLSTVTIYQNQ</sequence>
<dbReference type="PANTHER" id="PTHR33734">
    <property type="entry name" value="LYSM DOMAIN-CONTAINING GPI-ANCHORED PROTEIN 2"/>
    <property type="match status" value="1"/>
</dbReference>
<dbReference type="Proteomes" id="UP000218831">
    <property type="component" value="Unassembled WGS sequence"/>
</dbReference>
<accession>A0A2A2GBT6</accession>
<dbReference type="PROSITE" id="PS51782">
    <property type="entry name" value="LYSM"/>
    <property type="match status" value="3"/>
</dbReference>
<dbReference type="Pfam" id="PF03330">
    <property type="entry name" value="DPBB_1"/>
    <property type="match status" value="1"/>
</dbReference>
<dbReference type="OrthoDB" id="2149800at2"/>
<evidence type="ECO:0000313" key="3">
    <source>
        <dbReference type="Proteomes" id="UP000218831"/>
    </source>
</evidence>
<dbReference type="InterPro" id="IPR018392">
    <property type="entry name" value="LysM"/>
</dbReference>
<reference evidence="2 3" key="1">
    <citation type="submission" date="2017-08" db="EMBL/GenBank/DDBJ databases">
        <title>Aliifodinibius alkalisoli sp. nov., isolated from saline alkaline soil.</title>
        <authorList>
            <person name="Liu D."/>
            <person name="Zhang G."/>
        </authorList>
    </citation>
    <scope>NUCLEOTIDE SEQUENCE [LARGE SCALE GENOMIC DNA]</scope>
    <source>
        <strain evidence="2 3">WN023</strain>
    </source>
</reference>
<comment type="caution">
    <text evidence="2">The sequence shown here is derived from an EMBL/GenBank/DDBJ whole genome shotgun (WGS) entry which is preliminary data.</text>
</comment>
<dbReference type="Gene3D" id="2.40.40.10">
    <property type="entry name" value="RlpA-like domain"/>
    <property type="match status" value="1"/>
</dbReference>
<feature type="domain" description="LysM" evidence="1">
    <location>
        <begin position="26"/>
        <end position="69"/>
    </location>
</feature>
<dbReference type="AlphaFoldDB" id="A0A2A2GBT6"/>
<evidence type="ECO:0000259" key="1">
    <source>
        <dbReference type="PROSITE" id="PS51782"/>
    </source>
</evidence>
<dbReference type="PANTHER" id="PTHR33734:SF22">
    <property type="entry name" value="MEMBRANE-BOUND LYTIC MUREIN TRANSGLYCOSYLASE D"/>
    <property type="match status" value="1"/>
</dbReference>
<gene>
    <name evidence="2" type="ORF">CK503_02910</name>
</gene>
<name>A0A2A2GBT6_9BACT</name>
<dbReference type="SMART" id="SM00257">
    <property type="entry name" value="LysM"/>
    <property type="match status" value="4"/>
</dbReference>
<dbReference type="Pfam" id="PF01476">
    <property type="entry name" value="LysM"/>
    <property type="match status" value="3"/>
</dbReference>
<dbReference type="CDD" id="cd22268">
    <property type="entry name" value="DPBB_RlpA-like"/>
    <property type="match status" value="1"/>
</dbReference>
<dbReference type="InterPro" id="IPR036908">
    <property type="entry name" value="RlpA-like_sf"/>
</dbReference>
<evidence type="ECO:0000313" key="2">
    <source>
        <dbReference type="EMBL" id="PAU95166.1"/>
    </source>
</evidence>
<dbReference type="EMBL" id="NSKE01000002">
    <property type="protein sequence ID" value="PAU95166.1"/>
    <property type="molecule type" value="Genomic_DNA"/>
</dbReference>
<feature type="domain" description="LysM" evidence="1">
    <location>
        <begin position="144"/>
        <end position="187"/>
    </location>
</feature>
<proteinExistence type="predicted"/>